<evidence type="ECO:0000313" key="8">
    <source>
        <dbReference type="Proteomes" id="UP000321746"/>
    </source>
</evidence>
<dbReference type="PANTHER" id="PTHR46577:SF1">
    <property type="entry name" value="HTH-TYPE TRANSCRIPTIONAL REGULATORY PROTEIN GABR"/>
    <property type="match status" value="1"/>
</dbReference>
<keyword evidence="2" id="KW-0663">Pyridoxal phosphate</keyword>
<reference evidence="7 8" key="1">
    <citation type="submission" date="2019-07" db="EMBL/GenBank/DDBJ databases">
        <title>Whole genome shotgun sequence of Acetobacter oeni NBRC 105207.</title>
        <authorList>
            <person name="Hosoyama A."/>
            <person name="Uohara A."/>
            <person name="Ohji S."/>
            <person name="Ichikawa N."/>
        </authorList>
    </citation>
    <scope>NUCLEOTIDE SEQUENCE [LARGE SCALE GENOMIC DNA]</scope>
    <source>
        <strain evidence="7 8">NBRC 105207</strain>
    </source>
</reference>
<dbReference type="CDD" id="cd07377">
    <property type="entry name" value="WHTH_GntR"/>
    <property type="match status" value="1"/>
</dbReference>
<evidence type="ECO:0000256" key="5">
    <source>
        <dbReference type="ARBA" id="ARBA00023163"/>
    </source>
</evidence>
<dbReference type="InterPro" id="IPR036390">
    <property type="entry name" value="WH_DNA-bd_sf"/>
</dbReference>
<dbReference type="EMBL" id="BJYG01000037">
    <property type="protein sequence ID" value="GEN64239.1"/>
    <property type="molecule type" value="Genomic_DNA"/>
</dbReference>
<dbReference type="Gene3D" id="3.90.1150.10">
    <property type="entry name" value="Aspartate Aminotransferase, domain 1"/>
    <property type="match status" value="1"/>
</dbReference>
<comment type="similarity">
    <text evidence="1">In the C-terminal section; belongs to the class-I pyridoxal-phosphate-dependent aminotransferase family.</text>
</comment>
<dbReference type="PROSITE" id="PS50949">
    <property type="entry name" value="HTH_GNTR"/>
    <property type="match status" value="1"/>
</dbReference>
<dbReference type="InterPro" id="IPR015421">
    <property type="entry name" value="PyrdxlP-dep_Trfase_major"/>
</dbReference>
<dbReference type="SUPFAM" id="SSF53383">
    <property type="entry name" value="PLP-dependent transferases"/>
    <property type="match status" value="1"/>
</dbReference>
<dbReference type="AlphaFoldDB" id="A0A511XMS1"/>
<dbReference type="Gene3D" id="1.10.10.10">
    <property type="entry name" value="Winged helix-like DNA-binding domain superfamily/Winged helix DNA-binding domain"/>
    <property type="match status" value="1"/>
</dbReference>
<gene>
    <name evidence="7" type="ORF">AOE01nite_24630</name>
</gene>
<dbReference type="GO" id="GO:0030170">
    <property type="term" value="F:pyridoxal phosphate binding"/>
    <property type="evidence" value="ECO:0007669"/>
    <property type="project" value="InterPro"/>
</dbReference>
<dbReference type="CDD" id="cd00609">
    <property type="entry name" value="AAT_like"/>
    <property type="match status" value="1"/>
</dbReference>
<dbReference type="Proteomes" id="UP000321746">
    <property type="component" value="Unassembled WGS sequence"/>
</dbReference>
<evidence type="ECO:0000256" key="3">
    <source>
        <dbReference type="ARBA" id="ARBA00023015"/>
    </source>
</evidence>
<dbReference type="SUPFAM" id="SSF46785">
    <property type="entry name" value="Winged helix' DNA-binding domain"/>
    <property type="match status" value="1"/>
</dbReference>
<dbReference type="InterPro" id="IPR051446">
    <property type="entry name" value="HTH_trans_reg/aminotransferase"/>
</dbReference>
<dbReference type="SMART" id="SM00345">
    <property type="entry name" value="HTH_GNTR"/>
    <property type="match status" value="1"/>
</dbReference>
<dbReference type="Gene3D" id="3.40.640.10">
    <property type="entry name" value="Type I PLP-dependent aspartate aminotransferase-like (Major domain)"/>
    <property type="match status" value="1"/>
</dbReference>
<dbReference type="InterPro" id="IPR015424">
    <property type="entry name" value="PyrdxlP-dep_Trfase"/>
</dbReference>
<dbReference type="GO" id="GO:0003700">
    <property type="term" value="F:DNA-binding transcription factor activity"/>
    <property type="evidence" value="ECO:0007669"/>
    <property type="project" value="InterPro"/>
</dbReference>
<dbReference type="InterPro" id="IPR036388">
    <property type="entry name" value="WH-like_DNA-bd_sf"/>
</dbReference>
<sequence>MSASSFLRHADKLSAQIRRGTLKAGTRLPPVRDYAYEHGMAVSTAARVYAELVRRGLVAGHVGRGTFVRPPVTEPRFSEPGHLIDLEFNAAGLLPEEALLFRGVMEQSCMPDVLAALGNSASAYASTDVRATFAWHLHREAWSPEAGHLLIAGSGRQAIAGSFAALTEPGASIGIEATTYPMTRAIARRLGRTVIPLAMDADGVLPDAIADARQNHEVRVVYLQPVLHNPLGMTMSPARRAAIAETLVRHDVTLIEDVVYGFLAPDDGPPIAALAPDHVILIDSLSKRGFSGMPLGLLVIGNRALRDRVAGSLRSGAWLAAPLSVAIGCGMITSQALSTFEANRRVDARHRQSILRHYLPETCLQSDVRSYHAWLRLPDPWRPETFCAAALREGIALTPATSFTVQPSHTKDAVRLALAKPTMEQLDQAMSTLRRLLDEGNAYPIY</sequence>
<comment type="caution">
    <text evidence="7">The sequence shown here is derived from an EMBL/GenBank/DDBJ whole genome shotgun (WGS) entry which is preliminary data.</text>
</comment>
<evidence type="ECO:0000259" key="6">
    <source>
        <dbReference type="PROSITE" id="PS50949"/>
    </source>
</evidence>
<keyword evidence="5" id="KW-0804">Transcription</keyword>
<dbReference type="InterPro" id="IPR004839">
    <property type="entry name" value="Aminotransferase_I/II_large"/>
</dbReference>
<name>A0A511XMS1_9PROT</name>
<evidence type="ECO:0000256" key="2">
    <source>
        <dbReference type="ARBA" id="ARBA00022898"/>
    </source>
</evidence>
<accession>A0A511XMS1</accession>
<keyword evidence="8" id="KW-1185">Reference proteome</keyword>
<protein>
    <submittedName>
        <fullName evidence="7">Transcriptional regulator</fullName>
    </submittedName>
</protein>
<dbReference type="InterPro" id="IPR000524">
    <property type="entry name" value="Tscrpt_reg_HTH_GntR"/>
</dbReference>
<dbReference type="PANTHER" id="PTHR46577">
    <property type="entry name" value="HTH-TYPE TRANSCRIPTIONAL REGULATORY PROTEIN GABR"/>
    <property type="match status" value="1"/>
</dbReference>
<dbReference type="Pfam" id="PF00392">
    <property type="entry name" value="GntR"/>
    <property type="match status" value="1"/>
</dbReference>
<evidence type="ECO:0000256" key="1">
    <source>
        <dbReference type="ARBA" id="ARBA00005384"/>
    </source>
</evidence>
<evidence type="ECO:0000256" key="4">
    <source>
        <dbReference type="ARBA" id="ARBA00023125"/>
    </source>
</evidence>
<dbReference type="Pfam" id="PF00155">
    <property type="entry name" value="Aminotran_1_2"/>
    <property type="match status" value="1"/>
</dbReference>
<proteinExistence type="inferred from homology"/>
<dbReference type="InterPro" id="IPR015422">
    <property type="entry name" value="PyrdxlP-dep_Trfase_small"/>
</dbReference>
<dbReference type="OrthoDB" id="9804020at2"/>
<keyword evidence="3" id="KW-0805">Transcription regulation</keyword>
<organism evidence="7 8">
    <name type="scientific">Acetobacter oeni</name>
    <dbReference type="NCBI Taxonomy" id="304077"/>
    <lineage>
        <taxon>Bacteria</taxon>
        <taxon>Pseudomonadati</taxon>
        <taxon>Pseudomonadota</taxon>
        <taxon>Alphaproteobacteria</taxon>
        <taxon>Acetobacterales</taxon>
        <taxon>Acetobacteraceae</taxon>
        <taxon>Acetobacter</taxon>
    </lineage>
</organism>
<dbReference type="RefSeq" id="WP_146890344.1">
    <property type="nucleotide sequence ID" value="NZ_BJYG01000037.1"/>
</dbReference>
<keyword evidence="4" id="KW-0238">DNA-binding</keyword>
<dbReference type="GO" id="GO:0003677">
    <property type="term" value="F:DNA binding"/>
    <property type="evidence" value="ECO:0007669"/>
    <property type="project" value="UniProtKB-KW"/>
</dbReference>
<feature type="domain" description="HTH gntR-type" evidence="6">
    <location>
        <begin position="3"/>
        <end position="71"/>
    </location>
</feature>
<evidence type="ECO:0000313" key="7">
    <source>
        <dbReference type="EMBL" id="GEN64239.1"/>
    </source>
</evidence>